<dbReference type="GO" id="GO:0020037">
    <property type="term" value="F:heme binding"/>
    <property type="evidence" value="ECO:0007669"/>
    <property type="project" value="InterPro"/>
</dbReference>
<comment type="similarity">
    <text evidence="1">Belongs to the cytochrome P450 family.</text>
</comment>
<dbReference type="GO" id="GO:0004497">
    <property type="term" value="F:monooxygenase activity"/>
    <property type="evidence" value="ECO:0007669"/>
    <property type="project" value="InterPro"/>
</dbReference>
<comment type="caution">
    <text evidence="4">The sequence shown here is derived from an EMBL/GenBank/DDBJ whole genome shotgun (WGS) entry which is preliminary data.</text>
</comment>
<accession>A0A2V0NT51</accession>
<reference evidence="4 5" key="1">
    <citation type="journal article" date="2018" name="Sci. Rep.">
        <title>Raphidocelis subcapitata (=Pseudokirchneriella subcapitata) provides an insight into genome evolution and environmental adaptations in the Sphaeropleales.</title>
        <authorList>
            <person name="Suzuki S."/>
            <person name="Yamaguchi H."/>
            <person name="Nakajima N."/>
            <person name="Kawachi M."/>
        </authorList>
    </citation>
    <scope>NUCLEOTIDE SEQUENCE [LARGE SCALE GENOMIC DNA]</scope>
    <source>
        <strain evidence="4 5">NIES-35</strain>
    </source>
</reference>
<dbReference type="AlphaFoldDB" id="A0A2V0NT51"/>
<dbReference type="Gene3D" id="1.10.630.10">
    <property type="entry name" value="Cytochrome P450"/>
    <property type="match status" value="2"/>
</dbReference>
<dbReference type="GO" id="GO:0016705">
    <property type="term" value="F:oxidoreductase activity, acting on paired donors, with incorporation or reduction of molecular oxygen"/>
    <property type="evidence" value="ECO:0007669"/>
    <property type="project" value="InterPro"/>
</dbReference>
<keyword evidence="3" id="KW-1133">Transmembrane helix</keyword>
<dbReference type="EMBL" id="BDRX01000017">
    <property type="protein sequence ID" value="GBF90489.1"/>
    <property type="molecule type" value="Genomic_DNA"/>
</dbReference>
<dbReference type="InParanoid" id="A0A2V0NT51"/>
<feature type="transmembrane region" description="Helical" evidence="3">
    <location>
        <begin position="528"/>
        <end position="554"/>
    </location>
</feature>
<dbReference type="PANTHER" id="PTHR24305">
    <property type="entry name" value="CYTOCHROME P450"/>
    <property type="match status" value="1"/>
</dbReference>
<proteinExistence type="inferred from homology"/>
<organism evidence="4 5">
    <name type="scientific">Raphidocelis subcapitata</name>
    <dbReference type="NCBI Taxonomy" id="307507"/>
    <lineage>
        <taxon>Eukaryota</taxon>
        <taxon>Viridiplantae</taxon>
        <taxon>Chlorophyta</taxon>
        <taxon>core chlorophytes</taxon>
        <taxon>Chlorophyceae</taxon>
        <taxon>CS clade</taxon>
        <taxon>Sphaeropleales</taxon>
        <taxon>Selenastraceae</taxon>
        <taxon>Raphidocelis</taxon>
    </lineage>
</organism>
<dbReference type="InterPro" id="IPR001128">
    <property type="entry name" value="Cyt_P450"/>
</dbReference>
<dbReference type="OrthoDB" id="1470350at2759"/>
<protein>
    <recommendedName>
        <fullName evidence="6">Cytochrome P450</fullName>
    </recommendedName>
</protein>
<feature type="compositionally biased region" description="Gly residues" evidence="2">
    <location>
        <begin position="234"/>
        <end position="249"/>
    </location>
</feature>
<dbReference type="InterPro" id="IPR036396">
    <property type="entry name" value="Cyt_P450_sf"/>
</dbReference>
<sequence>MAARALASAAAALAAPLLPPPLAARLAAASAAAPLLPLLPLLLLLLAAAAAAAAACVRWWRAATLDLYKVGPFLRLRAAHKVAVLVADPAAAQEVLSRSGAHRVPRKVPEYACFDLATGLHGHHSILTEQDEERWVAVRKALAPAYGAAAIRDNWPHIVNSYRTMAARIAAAIETAAAETAADEDGAAEAAAAAAAAEGAAAKPAARPARPVGTATAGGGSDTDESSSGAEGAAAGGGARREGGGGGGAAAVAGVKASGRRRGGPAGGGAGGGFGGFGGQRGFGADVQIDHLALGASIQLQAEGLFRMPPAALAGIDDLQARALGAACMGFLPLWLTRIASDLETVIGAVHAYGVAPWERLLHFWLPWATRTGRRMHPARRRLAAAFEAILRHVEAGPPPGPRDVTLSACLRRLRDPQTAAPPPRPRLLAEVGNQIMAPETAAHTLSWALFCVATHPEAEARLLAEFSAAGLPVGAGAGAALAALEARGPEGASAQNLPFLAAVLNESMRMFPAGASASPRCFKPERWLACIGGALGMVAVTTAAAALLCAFSFRLSDRMGSAAGVAARTKLALTLKVEGGTWLRAAPRRAPAAGA</sequence>
<name>A0A2V0NT51_9CHLO</name>
<evidence type="ECO:0000313" key="5">
    <source>
        <dbReference type="Proteomes" id="UP000247498"/>
    </source>
</evidence>
<evidence type="ECO:0000256" key="3">
    <source>
        <dbReference type="SAM" id="Phobius"/>
    </source>
</evidence>
<feature type="transmembrane region" description="Helical" evidence="3">
    <location>
        <begin position="39"/>
        <end position="60"/>
    </location>
</feature>
<dbReference type="GO" id="GO:0005506">
    <property type="term" value="F:iron ion binding"/>
    <property type="evidence" value="ECO:0007669"/>
    <property type="project" value="InterPro"/>
</dbReference>
<evidence type="ECO:0000256" key="1">
    <source>
        <dbReference type="ARBA" id="ARBA00010617"/>
    </source>
</evidence>
<dbReference type="Pfam" id="PF00067">
    <property type="entry name" value="p450"/>
    <property type="match status" value="1"/>
</dbReference>
<evidence type="ECO:0008006" key="6">
    <source>
        <dbReference type="Google" id="ProtNLM"/>
    </source>
</evidence>
<feature type="region of interest" description="Disordered" evidence="2">
    <location>
        <begin position="200"/>
        <end position="251"/>
    </location>
</feature>
<keyword evidence="5" id="KW-1185">Reference proteome</keyword>
<dbReference type="STRING" id="307507.A0A2V0NT51"/>
<gene>
    <name evidence="4" type="ORF">Rsub_03485</name>
</gene>
<evidence type="ECO:0000256" key="2">
    <source>
        <dbReference type="SAM" id="MobiDB-lite"/>
    </source>
</evidence>
<dbReference type="InterPro" id="IPR050121">
    <property type="entry name" value="Cytochrome_P450_monoxygenase"/>
</dbReference>
<keyword evidence="3" id="KW-0812">Transmembrane</keyword>
<evidence type="ECO:0000313" key="4">
    <source>
        <dbReference type="EMBL" id="GBF90489.1"/>
    </source>
</evidence>
<dbReference type="SUPFAM" id="SSF48264">
    <property type="entry name" value="Cytochrome P450"/>
    <property type="match status" value="2"/>
</dbReference>
<feature type="compositionally biased region" description="Low complexity" evidence="2">
    <location>
        <begin position="200"/>
        <end position="215"/>
    </location>
</feature>
<dbReference type="PANTHER" id="PTHR24305:SF166">
    <property type="entry name" value="CYTOCHROME P450 12A4, MITOCHONDRIAL-RELATED"/>
    <property type="match status" value="1"/>
</dbReference>
<keyword evidence="3" id="KW-0472">Membrane</keyword>
<dbReference type="Proteomes" id="UP000247498">
    <property type="component" value="Unassembled WGS sequence"/>
</dbReference>